<sequence length="223" mass="24301">MNIQRMSVFGTDNIGVYIFSNNKYTLVPRNLDKQAKEIIKENLNTEIIEFTIADSFLIGIFLAGNNNCIVMPRIAKEEEFRLIKEVAKDVRVEKVDVRATALGNVILANDKAALVYPEFSDAEVKILKEVLEVEEIKKGTIAQVIVVGSAGVVTSKGGLVHIDATESEVKELGQLFGTKIEVGTVNFGNALVRSGMVANDNGVLVGTSTTGPEILRMQRAFGE</sequence>
<comment type="similarity">
    <text evidence="3">Belongs to the eIF-6 family.</text>
</comment>
<organism evidence="4 5">
    <name type="scientific">Metallosphaera yellowstonensis MK1</name>
    <dbReference type="NCBI Taxonomy" id="671065"/>
    <lineage>
        <taxon>Archaea</taxon>
        <taxon>Thermoproteota</taxon>
        <taxon>Thermoprotei</taxon>
        <taxon>Sulfolobales</taxon>
        <taxon>Sulfolobaceae</taxon>
        <taxon>Metallosphaera</taxon>
    </lineage>
</organism>
<accession>H2C841</accession>
<proteinExistence type="inferred from homology"/>
<dbReference type="GO" id="GO:0042256">
    <property type="term" value="P:cytosolic ribosome assembly"/>
    <property type="evidence" value="ECO:0007669"/>
    <property type="project" value="InterPro"/>
</dbReference>
<dbReference type="NCBIfam" id="TIGR00323">
    <property type="entry name" value="eIF-6"/>
    <property type="match status" value="1"/>
</dbReference>
<evidence type="ECO:0000313" key="5">
    <source>
        <dbReference type="Proteomes" id="UP000003980"/>
    </source>
</evidence>
<dbReference type="OrthoDB" id="33582at2157"/>
<evidence type="ECO:0000256" key="2">
    <source>
        <dbReference type="ARBA" id="ARBA00022917"/>
    </source>
</evidence>
<reference evidence="4 5" key="1">
    <citation type="submission" date="2012-01" db="EMBL/GenBank/DDBJ databases">
        <title>Improved High-Quality Draft sequence of Metallosphaera yellowstonensis MK1.</title>
        <authorList>
            <consortium name="US DOE Joint Genome Institute"/>
            <person name="Lucas S."/>
            <person name="Han J."/>
            <person name="Cheng J.-F."/>
            <person name="Goodwin L."/>
            <person name="Pitluck S."/>
            <person name="Peters L."/>
            <person name="Teshima H."/>
            <person name="Detter J.C."/>
            <person name="Han C."/>
            <person name="Tapia R."/>
            <person name="Land M."/>
            <person name="Hauser L."/>
            <person name="Kyrpides N."/>
            <person name="Kozubal M."/>
            <person name="Macur R.E."/>
            <person name="Jay Z."/>
            <person name="Inskeep W."/>
            <person name="Woyke T."/>
        </authorList>
    </citation>
    <scope>NUCLEOTIDE SEQUENCE [LARGE SCALE GENOMIC DNA]</scope>
    <source>
        <strain evidence="4 5">MK1</strain>
    </source>
</reference>
<dbReference type="Proteomes" id="UP000003980">
    <property type="component" value="Unassembled WGS sequence"/>
</dbReference>
<dbReference type="Gene3D" id="3.75.10.10">
    <property type="entry name" value="L-arginine/glycine Amidinotransferase, Chain A"/>
    <property type="match status" value="1"/>
</dbReference>
<dbReference type="HAMAP" id="MF_00032">
    <property type="entry name" value="eIF_6"/>
    <property type="match status" value="1"/>
</dbReference>
<dbReference type="STRING" id="671065.MetMK1DRAFT_00027440"/>
<dbReference type="PANTHER" id="PTHR10784">
    <property type="entry name" value="TRANSLATION INITIATION FACTOR 6"/>
    <property type="match status" value="1"/>
</dbReference>
<evidence type="ECO:0000313" key="4">
    <source>
        <dbReference type="EMBL" id="EHP68317.1"/>
    </source>
</evidence>
<dbReference type="GO" id="GO:0003743">
    <property type="term" value="F:translation initiation factor activity"/>
    <property type="evidence" value="ECO:0007669"/>
    <property type="project" value="UniProtKB-UniRule"/>
</dbReference>
<dbReference type="PIRSF" id="PIRSF006413">
    <property type="entry name" value="IF-6"/>
    <property type="match status" value="1"/>
</dbReference>
<dbReference type="GO" id="GO:0043022">
    <property type="term" value="F:ribosome binding"/>
    <property type="evidence" value="ECO:0007669"/>
    <property type="project" value="InterPro"/>
</dbReference>
<comment type="function">
    <text evidence="3">Binds to the 50S ribosomal subunit and prevents its association with the 30S ribosomal subunit to form the 70S initiation complex.</text>
</comment>
<dbReference type="HOGENOM" id="CLU_071894_1_0_2"/>
<gene>
    <name evidence="3" type="primary">eif6</name>
    <name evidence="4" type="ORF">MetMK1DRAFT_00027440</name>
</gene>
<dbReference type="SMART" id="SM00654">
    <property type="entry name" value="eIF6"/>
    <property type="match status" value="1"/>
</dbReference>
<keyword evidence="5" id="KW-1185">Reference proteome</keyword>
<dbReference type="InterPro" id="IPR002769">
    <property type="entry name" value="eIF6"/>
</dbReference>
<protein>
    <recommendedName>
        <fullName evidence="3">Translation initiation factor 6</fullName>
        <shortName evidence="3">aIF-6</shortName>
    </recommendedName>
</protein>
<dbReference type="SUPFAM" id="SSF55909">
    <property type="entry name" value="Pentein"/>
    <property type="match status" value="1"/>
</dbReference>
<dbReference type="NCBIfam" id="NF003126">
    <property type="entry name" value="PRK04046.1-1"/>
    <property type="match status" value="1"/>
</dbReference>
<evidence type="ECO:0000256" key="3">
    <source>
        <dbReference type="HAMAP-Rule" id="MF_00032"/>
    </source>
</evidence>
<dbReference type="RefSeq" id="WP_009074596.1">
    <property type="nucleotide sequence ID" value="NZ_JH597770.1"/>
</dbReference>
<dbReference type="EMBL" id="JH597770">
    <property type="protein sequence ID" value="EHP68317.1"/>
    <property type="molecule type" value="Genomic_DNA"/>
</dbReference>
<evidence type="ECO:0000256" key="1">
    <source>
        <dbReference type="ARBA" id="ARBA00022540"/>
    </source>
</evidence>
<keyword evidence="2 3" id="KW-0648">Protein biosynthesis</keyword>
<dbReference type="eggNOG" id="arCOG04176">
    <property type="taxonomic scope" value="Archaea"/>
</dbReference>
<name>H2C841_9CREN</name>
<dbReference type="AlphaFoldDB" id="H2C841"/>
<keyword evidence="1 3" id="KW-0396">Initiation factor</keyword>
<dbReference type="Pfam" id="PF01912">
    <property type="entry name" value="eIF-6"/>
    <property type="match status" value="1"/>
</dbReference>